<dbReference type="KEGG" id="oho:Oweho_1234"/>
<dbReference type="AlphaFoldDB" id="G8R649"/>
<evidence type="ECO:0000313" key="1">
    <source>
        <dbReference type="EMBL" id="AEV32239.1"/>
    </source>
</evidence>
<dbReference type="Proteomes" id="UP000005631">
    <property type="component" value="Chromosome"/>
</dbReference>
<sequence>MFFAISMSSYGQYFSADLTDESVPITWLGIDFTEARIIKKDQQVVDREKLSVLPNKWNDEVASQESKYPLKKAFHRSSITRDIMMMKVLNSELDAEQVITEDLYLLYNYSIKTAFTRYNLDGYSQGIGMVFLVEAIDYARKEFSGYMIPIDLVEKRIMKSYYLKTRFPYELEEEKLIEPFRQILLLYGEKLDEKK</sequence>
<proteinExistence type="predicted"/>
<accession>G8R649</accession>
<keyword evidence="2" id="KW-1185">Reference proteome</keyword>
<protein>
    <submittedName>
        <fullName evidence="1">Uncharacterized protein</fullName>
    </submittedName>
</protein>
<name>G8R649_OWEHD</name>
<organism evidence="1 2">
    <name type="scientific">Owenweeksia hongkongensis (strain DSM 17368 / CIP 108786 / JCM 12287 / NRRL B-23963 / UST20020801)</name>
    <dbReference type="NCBI Taxonomy" id="926562"/>
    <lineage>
        <taxon>Bacteria</taxon>
        <taxon>Pseudomonadati</taxon>
        <taxon>Bacteroidota</taxon>
        <taxon>Flavobacteriia</taxon>
        <taxon>Flavobacteriales</taxon>
        <taxon>Owenweeksiaceae</taxon>
        <taxon>Owenweeksia</taxon>
    </lineage>
</organism>
<dbReference type="HOGENOM" id="CLU_1395122_0_0_10"/>
<evidence type="ECO:0000313" key="2">
    <source>
        <dbReference type="Proteomes" id="UP000005631"/>
    </source>
</evidence>
<dbReference type="EMBL" id="CP003156">
    <property type="protein sequence ID" value="AEV32239.1"/>
    <property type="molecule type" value="Genomic_DNA"/>
</dbReference>
<reference evidence="1 2" key="1">
    <citation type="journal article" date="2012" name="Stand. Genomic Sci.">
        <title>Genome sequence of the orange-pigmented seawater bacterium Owenweeksia hongkongensis type strain (UST20020801(T)).</title>
        <authorList>
            <person name="Riedel T."/>
            <person name="Held B."/>
            <person name="Nolan M."/>
            <person name="Lucas S."/>
            <person name="Lapidus A."/>
            <person name="Tice H."/>
            <person name="Del Rio T.G."/>
            <person name="Cheng J.F."/>
            <person name="Han C."/>
            <person name="Tapia R."/>
            <person name="Goodwin L.A."/>
            <person name="Pitluck S."/>
            <person name="Liolios K."/>
            <person name="Mavromatis K."/>
            <person name="Pagani I."/>
            <person name="Ivanova N."/>
            <person name="Mikhailova N."/>
            <person name="Pati A."/>
            <person name="Chen A."/>
            <person name="Palaniappan K."/>
            <person name="Rohde M."/>
            <person name="Tindall B.J."/>
            <person name="Detter J.C."/>
            <person name="Goker M."/>
            <person name="Woyke T."/>
            <person name="Bristow J."/>
            <person name="Eisen J.A."/>
            <person name="Markowitz V."/>
            <person name="Hugenholtz P."/>
            <person name="Klenk H.P."/>
            <person name="Kyrpides N.C."/>
        </authorList>
    </citation>
    <scope>NUCLEOTIDE SEQUENCE</scope>
    <source>
        <strain evidence="2">DSM 17368 / JCM 12287 / NRRL B-23963</strain>
    </source>
</reference>
<dbReference type="STRING" id="926562.Oweho_1234"/>
<gene>
    <name evidence="1" type="ordered locus">Oweho_1234</name>
</gene>